<name>A0A1H9FDI9_9PROT</name>
<evidence type="ECO:0000313" key="3">
    <source>
        <dbReference type="Proteomes" id="UP000181998"/>
    </source>
</evidence>
<keyword evidence="4" id="KW-1185">Reference proteome</keyword>
<dbReference type="Proteomes" id="UP000182882">
    <property type="component" value="Unassembled WGS sequence"/>
</dbReference>
<dbReference type="AlphaFoldDB" id="A0A1H9FDI9"/>
<dbReference type="RefSeq" id="WP_143023449.1">
    <property type="nucleotide sequence ID" value="NZ_CP013341.1"/>
</dbReference>
<dbReference type="OrthoDB" id="5368589at2"/>
<evidence type="ECO:0000313" key="1">
    <source>
        <dbReference type="EMBL" id="SDT90164.1"/>
    </source>
</evidence>
<dbReference type="STRING" id="44577.ATY38_01785"/>
<dbReference type="Gene3D" id="3.40.190.10">
    <property type="entry name" value="Periplasmic binding protein-like II"/>
    <property type="match status" value="1"/>
</dbReference>
<proteinExistence type="predicted"/>
<dbReference type="EMBL" id="FOFX01000041">
    <property type="protein sequence ID" value="SEQ35977.1"/>
    <property type="molecule type" value="Genomic_DNA"/>
</dbReference>
<dbReference type="SUPFAM" id="SSF53850">
    <property type="entry name" value="Periplasmic binding protein-like II"/>
    <property type="match status" value="1"/>
</dbReference>
<reference evidence="4" key="1">
    <citation type="submission" date="2016-10" db="EMBL/GenBank/DDBJ databases">
        <authorList>
            <person name="Varghese N."/>
            <person name="Submissions S."/>
        </authorList>
    </citation>
    <scope>NUCLEOTIDE SEQUENCE [LARGE SCALE GENOMIC DNA]</scope>
    <source>
        <strain evidence="4">Nm10</strain>
    </source>
</reference>
<dbReference type="EMBL" id="FNLN01000009">
    <property type="protein sequence ID" value="SDT90164.1"/>
    <property type="molecule type" value="Genomic_DNA"/>
</dbReference>
<protein>
    <recommendedName>
        <fullName evidence="5">PBP superfamily domain-containing protein</fullName>
    </recommendedName>
</protein>
<evidence type="ECO:0008006" key="5">
    <source>
        <dbReference type="Google" id="ProtNLM"/>
    </source>
</evidence>
<accession>A0A1H9FDI9</accession>
<evidence type="ECO:0000313" key="2">
    <source>
        <dbReference type="EMBL" id="SEQ35977.1"/>
    </source>
</evidence>
<gene>
    <name evidence="1" type="ORF">SAMN05216406_10923</name>
    <name evidence="2" type="ORF">SAMN05421510_104118</name>
</gene>
<evidence type="ECO:0000313" key="4">
    <source>
        <dbReference type="Proteomes" id="UP000182882"/>
    </source>
</evidence>
<organism evidence="2 3">
    <name type="scientific">Nitrosomonas ureae</name>
    <dbReference type="NCBI Taxonomy" id="44577"/>
    <lineage>
        <taxon>Bacteria</taxon>
        <taxon>Pseudomonadati</taxon>
        <taxon>Pseudomonadota</taxon>
        <taxon>Betaproteobacteria</taxon>
        <taxon>Nitrosomonadales</taxon>
        <taxon>Nitrosomonadaceae</taxon>
        <taxon>Nitrosomonas</taxon>
    </lineage>
</organism>
<dbReference type="Proteomes" id="UP000181998">
    <property type="component" value="Unassembled WGS sequence"/>
</dbReference>
<reference evidence="2 3" key="2">
    <citation type="submission" date="2016-10" db="EMBL/GenBank/DDBJ databases">
        <authorList>
            <person name="de Groot N.N."/>
        </authorList>
    </citation>
    <scope>NUCLEOTIDE SEQUENCE [LARGE SCALE GENOMIC DNA]</scope>
    <source>
        <strain evidence="1">Nm10</strain>
        <strain evidence="2 3">Nm9</strain>
    </source>
</reference>
<sequence length="161" mass="18290">MNLFHFSIQARISLYSLSRARSYFGFALFICFLGVKADVRANDHYEIVTNPNVSETALTVNSLRSIFSMSLKTWPDGTKIRVFVLSDEDKLHKAVSKEKLNVFPYQLRSTWDRLVFSGTGQAPVRVNSIEEMLDKVANTPGAIGYLWRANINENVNVLQIK</sequence>